<dbReference type="InterPro" id="IPR016158">
    <property type="entry name" value="Cullin_homology"/>
</dbReference>
<dbReference type="AlphaFoldDB" id="A0A9P0NMV5"/>
<proteinExistence type="inferred from homology"/>
<feature type="domain" description="Cullin family profile" evidence="2">
    <location>
        <begin position="420"/>
        <end position="579"/>
    </location>
</feature>
<reference evidence="3" key="1">
    <citation type="submission" date="2022-02" db="EMBL/GenBank/DDBJ databases">
        <authorList>
            <person name="King R."/>
        </authorList>
    </citation>
    <scope>NUCLEOTIDE SEQUENCE</scope>
</reference>
<protein>
    <recommendedName>
        <fullName evidence="2">Cullin family profile domain-containing protein</fullName>
    </recommendedName>
</protein>
<evidence type="ECO:0000313" key="4">
    <source>
        <dbReference type="Proteomes" id="UP001154329"/>
    </source>
</evidence>
<dbReference type="Gene3D" id="3.30.230.130">
    <property type="entry name" value="Cullin, Chain C, Domain 2"/>
    <property type="match status" value="1"/>
</dbReference>
<accession>A0A9P0NMV5</accession>
<dbReference type="InterPro" id="IPR016159">
    <property type="entry name" value="Cullin_repeat-like_dom_sf"/>
</dbReference>
<evidence type="ECO:0000256" key="1">
    <source>
        <dbReference type="ARBA" id="ARBA00006019"/>
    </source>
</evidence>
<gene>
    <name evidence="3" type="ORF">APHIGO_LOCUS7810</name>
</gene>
<organism evidence="3 4">
    <name type="scientific">Aphis gossypii</name>
    <name type="common">Cotton aphid</name>
    <dbReference type="NCBI Taxonomy" id="80765"/>
    <lineage>
        <taxon>Eukaryota</taxon>
        <taxon>Metazoa</taxon>
        <taxon>Ecdysozoa</taxon>
        <taxon>Arthropoda</taxon>
        <taxon>Hexapoda</taxon>
        <taxon>Insecta</taxon>
        <taxon>Pterygota</taxon>
        <taxon>Neoptera</taxon>
        <taxon>Paraneoptera</taxon>
        <taxon>Hemiptera</taxon>
        <taxon>Sternorrhyncha</taxon>
        <taxon>Aphidomorpha</taxon>
        <taxon>Aphidoidea</taxon>
        <taxon>Aphididae</taxon>
        <taxon>Aphidini</taxon>
        <taxon>Aphis</taxon>
        <taxon>Aphis</taxon>
    </lineage>
</organism>
<evidence type="ECO:0000313" key="3">
    <source>
        <dbReference type="EMBL" id="CAH1731008.1"/>
    </source>
</evidence>
<dbReference type="InterPro" id="IPR001373">
    <property type="entry name" value="Cullin_N"/>
</dbReference>
<reference evidence="3" key="2">
    <citation type="submission" date="2022-10" db="EMBL/GenBank/DDBJ databases">
        <authorList>
            <consortium name="ENA_rothamsted_submissions"/>
            <consortium name="culmorum"/>
            <person name="King R."/>
        </authorList>
    </citation>
    <scope>NUCLEOTIDE SEQUENCE</scope>
</reference>
<name>A0A9P0NMV5_APHGO</name>
<evidence type="ECO:0000259" key="2">
    <source>
        <dbReference type="SMART" id="SM00182"/>
    </source>
</evidence>
<dbReference type="InterPro" id="IPR036317">
    <property type="entry name" value="Cullin_homology_sf"/>
</dbReference>
<keyword evidence="4" id="KW-1185">Reference proteome</keyword>
<dbReference type="Pfam" id="PF00888">
    <property type="entry name" value="Cullin"/>
    <property type="match status" value="1"/>
</dbReference>
<dbReference type="SUPFAM" id="SSF74788">
    <property type="entry name" value="Cullin repeat-like"/>
    <property type="match status" value="1"/>
</dbReference>
<dbReference type="InterPro" id="IPR059120">
    <property type="entry name" value="Cullin-like_AB"/>
</dbReference>
<dbReference type="Gene3D" id="1.20.1310.10">
    <property type="entry name" value="Cullin Repeats"/>
    <property type="match status" value="3"/>
</dbReference>
<dbReference type="EMBL" id="OU899036">
    <property type="protein sequence ID" value="CAH1731008.1"/>
    <property type="molecule type" value="Genomic_DNA"/>
</dbReference>
<dbReference type="PANTHER" id="PTHR11932">
    <property type="entry name" value="CULLIN"/>
    <property type="match status" value="1"/>
</dbReference>
<comment type="similarity">
    <text evidence="1">Belongs to the cullin family.</text>
</comment>
<dbReference type="GO" id="GO:0031625">
    <property type="term" value="F:ubiquitin protein ligase binding"/>
    <property type="evidence" value="ECO:0007669"/>
    <property type="project" value="InterPro"/>
</dbReference>
<dbReference type="SUPFAM" id="SSF75632">
    <property type="entry name" value="Cullin homology domain"/>
    <property type="match status" value="1"/>
</dbReference>
<dbReference type="Pfam" id="PF26557">
    <property type="entry name" value="Cullin_AB"/>
    <property type="match status" value="1"/>
</dbReference>
<dbReference type="InterPro" id="IPR045093">
    <property type="entry name" value="Cullin"/>
</dbReference>
<dbReference type="Proteomes" id="UP001154329">
    <property type="component" value="Chromosome 3"/>
</dbReference>
<dbReference type="GO" id="GO:0006511">
    <property type="term" value="P:ubiquitin-dependent protein catabolic process"/>
    <property type="evidence" value="ECO:0007669"/>
    <property type="project" value="InterPro"/>
</dbReference>
<sequence length="678" mass="79618">MEPTPDRQVEDIAIRHPNFNPNEVSFVFNKYSDEDKEKIYKSLLEDFKRLFFQTEPPINKSILYQKAHLVSCLGYNYCIILDNDFKNFVIWYLKKLKRPQLINLPSDIFLKSLATSWEIFIEAITITYNVTEYMKSFHPGFNKIEHFDIFAVLLFRNIIFQDGSVHKCFQARLSELKQVTIRDNKQVTADRLLIESISKMCYALKMDDCYKSRVKPLFLKLTTEYFQLLRENYLLIYHDYNYFINANAKIVEEMDRIESKLDTDSINEIRDIITTELVLKNINAIMESCSVDYMLKNDQYENLKHLYNILCSVDGGLKVMFDSMRPYFCEFGTSIVLTNEGLPNDLTCIQGLLNLKGKFDYLMNNVFNKNKLFYDIVGNEFSVFLKLNSLIPTYLCQFIDEKLRKGKYMFFKNHTPADLFKVAFLAKRLQDKSLFEDLYESSLAMRLLDNVNVNVRMENTVIRIFKRVYADPCDNSLFVSRIQRMCKDKFLSSNFIKRKYYEHGLVDKVIWGIMRPFVLNVDVLSAVYCRVVSPQPMCKVPSFAMNAFKHFNELYSRYETKKNLTLLPQYGTAELEVTCYSQLGAIKRSYDEENSKTKIERGERKIKVVVSTYEMFVLDLFNSNDFLTGETILKETMIPEDSLLVSLGKLVNGHKLLIKRPICTEIKLSDTFYVREDL</sequence>
<dbReference type="SMART" id="SM00182">
    <property type="entry name" value="CULLIN"/>
    <property type="match status" value="1"/>
</dbReference>